<dbReference type="RefSeq" id="WP_184724391.1">
    <property type="nucleotide sequence ID" value="NZ_JACHIW010000001.1"/>
</dbReference>
<gene>
    <name evidence="1" type="ORF">BJ970_001061</name>
</gene>
<name>A0A840Q0K3_9PSEU</name>
<sequence length="124" mass="13379">MDLGLQGQLVTTQTFDYTVSFETNGGCELRIENEYILQTPHGTLSFSPEPSNADSEPLKSLAEQSISHASVENDGTLGVTFANGNELRVQPSPSYEAWTVAGPRGMKVVCMPGEELAIWNATEA</sequence>
<dbReference type="AlphaFoldDB" id="A0A840Q0K3"/>
<proteinExistence type="predicted"/>
<dbReference type="InterPro" id="IPR046179">
    <property type="entry name" value="DUF6188"/>
</dbReference>
<comment type="caution">
    <text evidence="1">The sequence shown here is derived from an EMBL/GenBank/DDBJ whole genome shotgun (WGS) entry which is preliminary data.</text>
</comment>
<organism evidence="1 2">
    <name type="scientific">Saccharopolyspora phatthalungensis</name>
    <dbReference type="NCBI Taxonomy" id="664693"/>
    <lineage>
        <taxon>Bacteria</taxon>
        <taxon>Bacillati</taxon>
        <taxon>Actinomycetota</taxon>
        <taxon>Actinomycetes</taxon>
        <taxon>Pseudonocardiales</taxon>
        <taxon>Pseudonocardiaceae</taxon>
        <taxon>Saccharopolyspora</taxon>
    </lineage>
</organism>
<dbReference type="EMBL" id="JACHIW010000001">
    <property type="protein sequence ID" value="MBB5153527.1"/>
    <property type="molecule type" value="Genomic_DNA"/>
</dbReference>
<keyword evidence="2" id="KW-1185">Reference proteome</keyword>
<protein>
    <submittedName>
        <fullName evidence="1">Uncharacterized protein</fullName>
    </submittedName>
</protein>
<evidence type="ECO:0000313" key="1">
    <source>
        <dbReference type="EMBL" id="MBB5153527.1"/>
    </source>
</evidence>
<evidence type="ECO:0000313" key="2">
    <source>
        <dbReference type="Proteomes" id="UP000584374"/>
    </source>
</evidence>
<reference evidence="1 2" key="1">
    <citation type="submission" date="2020-08" db="EMBL/GenBank/DDBJ databases">
        <title>Sequencing the genomes of 1000 actinobacteria strains.</title>
        <authorList>
            <person name="Klenk H.-P."/>
        </authorList>
    </citation>
    <scope>NUCLEOTIDE SEQUENCE [LARGE SCALE GENOMIC DNA]</scope>
    <source>
        <strain evidence="1 2">DSM 45584</strain>
    </source>
</reference>
<accession>A0A840Q0K3</accession>
<dbReference type="Proteomes" id="UP000584374">
    <property type="component" value="Unassembled WGS sequence"/>
</dbReference>
<dbReference type="Pfam" id="PF19686">
    <property type="entry name" value="DUF6188"/>
    <property type="match status" value="1"/>
</dbReference>